<evidence type="ECO:0000256" key="5">
    <source>
        <dbReference type="SAM" id="Phobius"/>
    </source>
</evidence>
<dbReference type="InterPro" id="IPR032808">
    <property type="entry name" value="DoxX"/>
</dbReference>
<dbReference type="EMBL" id="QMDX01000004">
    <property type="protein sequence ID" value="TSD14319.1"/>
    <property type="molecule type" value="Genomic_DNA"/>
</dbReference>
<evidence type="ECO:0000256" key="4">
    <source>
        <dbReference type="ARBA" id="ARBA00023136"/>
    </source>
</evidence>
<protein>
    <submittedName>
        <fullName evidence="6">DoxX family protein</fullName>
    </submittedName>
</protein>
<comment type="subcellular location">
    <subcellularLocation>
        <location evidence="1">Membrane</location>
        <topology evidence="1">Multi-pass membrane protein</topology>
    </subcellularLocation>
</comment>
<name>A0A554NAE5_9EURY</name>
<evidence type="ECO:0000313" key="7">
    <source>
        <dbReference type="Proteomes" id="UP000319894"/>
    </source>
</evidence>
<comment type="caution">
    <text evidence="6">The sequence shown here is derived from an EMBL/GenBank/DDBJ whole genome shotgun (WGS) entry which is preliminary data.</text>
</comment>
<dbReference type="GO" id="GO:0016020">
    <property type="term" value="C:membrane"/>
    <property type="evidence" value="ECO:0007669"/>
    <property type="project" value="UniProtKB-SubCell"/>
</dbReference>
<feature type="transmembrane region" description="Helical" evidence="5">
    <location>
        <begin position="93"/>
        <end position="116"/>
    </location>
</feature>
<keyword evidence="4 5" id="KW-0472">Membrane</keyword>
<gene>
    <name evidence="6" type="ORF">DP107_08705</name>
</gene>
<organism evidence="6 7">
    <name type="scientific">Haloglomus irregulare</name>
    <dbReference type="NCBI Taxonomy" id="2234134"/>
    <lineage>
        <taxon>Archaea</taxon>
        <taxon>Methanobacteriati</taxon>
        <taxon>Methanobacteriota</taxon>
        <taxon>Stenosarchaea group</taxon>
        <taxon>Halobacteria</taxon>
        <taxon>Halobacteriales</taxon>
        <taxon>Natronomonadaceae</taxon>
        <taxon>Haloglomus</taxon>
    </lineage>
</organism>
<dbReference type="AlphaFoldDB" id="A0A554NAE5"/>
<evidence type="ECO:0000256" key="3">
    <source>
        <dbReference type="ARBA" id="ARBA00022989"/>
    </source>
</evidence>
<feature type="transmembrane region" description="Helical" evidence="5">
    <location>
        <begin position="62"/>
        <end position="86"/>
    </location>
</feature>
<evidence type="ECO:0000313" key="6">
    <source>
        <dbReference type="EMBL" id="TSD14319.1"/>
    </source>
</evidence>
<dbReference type="RefSeq" id="WP_144261767.1">
    <property type="nucleotide sequence ID" value="NZ_QMDX01000004.1"/>
</dbReference>
<proteinExistence type="predicted"/>
<feature type="transmembrane region" description="Helical" evidence="5">
    <location>
        <begin position="31"/>
        <end position="56"/>
    </location>
</feature>
<evidence type="ECO:0000256" key="1">
    <source>
        <dbReference type="ARBA" id="ARBA00004141"/>
    </source>
</evidence>
<dbReference type="Proteomes" id="UP000319894">
    <property type="component" value="Unassembled WGS sequence"/>
</dbReference>
<evidence type="ECO:0000256" key="2">
    <source>
        <dbReference type="ARBA" id="ARBA00022692"/>
    </source>
</evidence>
<reference evidence="6 7" key="1">
    <citation type="submission" date="2018-06" db="EMBL/GenBank/DDBJ databases">
        <title>Natronomonas sp. F16-60 a new haloarchaeon isolated from a solar saltern of Isla Cristina, Huelva, Spain.</title>
        <authorList>
            <person name="Duran-Viseras A."/>
            <person name="Sanchez-Porro C."/>
            <person name="Ventosa A."/>
        </authorList>
    </citation>
    <scope>NUCLEOTIDE SEQUENCE [LARGE SCALE GENOMIC DNA]</scope>
    <source>
        <strain evidence="6 7">F16-60</strain>
    </source>
</reference>
<accession>A0A554NAE5</accession>
<sequence length="145" mass="15286">MAVVDDLAARSRAMAAPFVRRAPSTAAVARLGLGLMILLAGVHKLVAPGLWAIYVVDWLEPWLVVTPVDFMLLNGWLEVAFGLALLVDRYTAFAAAVAAVSLTATCGYLAVVWATAGLFGDVLVRDVGLAGLAWAVLVEALRRPG</sequence>
<keyword evidence="7" id="KW-1185">Reference proteome</keyword>
<keyword evidence="3 5" id="KW-1133">Transmembrane helix</keyword>
<keyword evidence="2 5" id="KW-0812">Transmembrane</keyword>
<dbReference type="Pfam" id="PF07681">
    <property type="entry name" value="DoxX"/>
    <property type="match status" value="1"/>
</dbReference>
<dbReference type="InParanoid" id="A0A554NAE5"/>